<sequence length="141" mass="16246">MAENLISCNSHKLKQKEGLDKLDRLRKILHGMYNKYVLFPGCFLLYVKIKPMGYVTHILRLRGPNRAVIIHFRWKKAWFVPEIYDIPHQGHKSIRKASKQGHMFIFTVGGGQGGELFVRRPMGRVCTCLMATVYQAVTIGM</sequence>
<evidence type="ECO:0000313" key="2">
    <source>
        <dbReference type="Proteomes" id="UP001311915"/>
    </source>
</evidence>
<accession>A0AAV9MQ29</accession>
<dbReference type="EMBL" id="JAWPEI010000001">
    <property type="protein sequence ID" value="KAK4739908.1"/>
    <property type="molecule type" value="Genomic_DNA"/>
</dbReference>
<proteinExistence type="predicted"/>
<evidence type="ECO:0000313" key="1">
    <source>
        <dbReference type="EMBL" id="KAK4739908.1"/>
    </source>
</evidence>
<reference evidence="1 2" key="1">
    <citation type="submission" date="2023-10" db="EMBL/GenBank/DDBJ databases">
        <title>Genome-Wide Identification Analysis in wild type Solanum Pinnatisectum Reveals Some Genes Defensing Phytophthora Infestans.</title>
        <authorList>
            <person name="Sun C."/>
        </authorList>
    </citation>
    <scope>NUCLEOTIDE SEQUENCE [LARGE SCALE GENOMIC DNA]</scope>
    <source>
        <strain evidence="1">LQN</strain>
        <tissue evidence="1">Leaf</tissue>
    </source>
</reference>
<dbReference type="AlphaFoldDB" id="A0AAV9MQ29"/>
<dbReference type="Proteomes" id="UP001311915">
    <property type="component" value="Unassembled WGS sequence"/>
</dbReference>
<gene>
    <name evidence="1" type="ORF">R3W88_003605</name>
</gene>
<keyword evidence="2" id="KW-1185">Reference proteome</keyword>
<organism evidence="1 2">
    <name type="scientific">Solanum pinnatisectum</name>
    <name type="common">tansyleaf nightshade</name>
    <dbReference type="NCBI Taxonomy" id="50273"/>
    <lineage>
        <taxon>Eukaryota</taxon>
        <taxon>Viridiplantae</taxon>
        <taxon>Streptophyta</taxon>
        <taxon>Embryophyta</taxon>
        <taxon>Tracheophyta</taxon>
        <taxon>Spermatophyta</taxon>
        <taxon>Magnoliopsida</taxon>
        <taxon>eudicotyledons</taxon>
        <taxon>Gunneridae</taxon>
        <taxon>Pentapetalae</taxon>
        <taxon>asterids</taxon>
        <taxon>lamiids</taxon>
        <taxon>Solanales</taxon>
        <taxon>Solanaceae</taxon>
        <taxon>Solanoideae</taxon>
        <taxon>Solaneae</taxon>
        <taxon>Solanum</taxon>
    </lineage>
</organism>
<protein>
    <submittedName>
        <fullName evidence="1">Uncharacterized protein</fullName>
    </submittedName>
</protein>
<comment type="caution">
    <text evidence="1">The sequence shown here is derived from an EMBL/GenBank/DDBJ whole genome shotgun (WGS) entry which is preliminary data.</text>
</comment>
<name>A0AAV9MQ29_9SOLN</name>